<dbReference type="AlphaFoldDB" id="A0A9D0Z5A4"/>
<keyword evidence="15" id="KW-0342">GTP-binding</keyword>
<comment type="caution">
    <text evidence="18">The sequence shown here is derived from an EMBL/GenBank/DDBJ whole genome shotgun (WGS) entry which is preliminary data.</text>
</comment>
<dbReference type="EC" id="2.7.1.156" evidence="8"/>
<reference evidence="18" key="1">
    <citation type="submission" date="2020-10" db="EMBL/GenBank/DDBJ databases">
        <authorList>
            <person name="Gilroy R."/>
        </authorList>
    </citation>
    <scope>NUCLEOTIDE SEQUENCE</scope>
    <source>
        <strain evidence="18">ChiSjej2B20-13462</strain>
    </source>
</reference>
<evidence type="ECO:0000256" key="15">
    <source>
        <dbReference type="ARBA" id="ARBA00023134"/>
    </source>
</evidence>
<dbReference type="GO" id="GO:0043752">
    <property type="term" value="F:adenosylcobinamide kinase activity"/>
    <property type="evidence" value="ECO:0007669"/>
    <property type="project" value="UniProtKB-EC"/>
</dbReference>
<evidence type="ECO:0000256" key="10">
    <source>
        <dbReference type="ARBA" id="ARBA00022573"/>
    </source>
</evidence>
<accession>A0A9D0Z5A4</accession>
<dbReference type="Pfam" id="PF02283">
    <property type="entry name" value="CobU"/>
    <property type="match status" value="1"/>
</dbReference>
<dbReference type="EMBL" id="DVFN01000055">
    <property type="protein sequence ID" value="HIQ69404.1"/>
    <property type="molecule type" value="Genomic_DNA"/>
</dbReference>
<dbReference type="GO" id="GO:0005524">
    <property type="term" value="F:ATP binding"/>
    <property type="evidence" value="ECO:0007669"/>
    <property type="project" value="UniProtKB-KW"/>
</dbReference>
<keyword evidence="13 18" id="KW-0418">Kinase</keyword>
<evidence type="ECO:0000256" key="12">
    <source>
        <dbReference type="ARBA" id="ARBA00022741"/>
    </source>
</evidence>
<proteinExistence type="inferred from homology"/>
<dbReference type="GO" id="GO:0008820">
    <property type="term" value="F:cobinamide phosphate guanylyltransferase activity"/>
    <property type="evidence" value="ECO:0007669"/>
    <property type="project" value="UniProtKB-EC"/>
</dbReference>
<comment type="catalytic activity">
    <reaction evidence="2">
        <text>adenosylcob(III)inamide phosphate + GTP + H(+) = adenosylcob(III)inamide-GDP + diphosphate</text>
        <dbReference type="Rhea" id="RHEA:22712"/>
        <dbReference type="ChEBI" id="CHEBI:15378"/>
        <dbReference type="ChEBI" id="CHEBI:33019"/>
        <dbReference type="ChEBI" id="CHEBI:37565"/>
        <dbReference type="ChEBI" id="CHEBI:58502"/>
        <dbReference type="ChEBI" id="CHEBI:60487"/>
        <dbReference type="EC" id="2.7.7.62"/>
    </reaction>
</comment>
<dbReference type="PANTHER" id="PTHR34848:SF1">
    <property type="entry name" value="BIFUNCTIONAL ADENOSYLCOBALAMIN BIOSYNTHESIS PROTEIN COBU"/>
    <property type="match status" value="1"/>
</dbReference>
<keyword evidence="14" id="KW-0067">ATP-binding</keyword>
<comment type="similarity">
    <text evidence="7">Belongs to the CobU/CobP family.</text>
</comment>
<evidence type="ECO:0000256" key="1">
    <source>
        <dbReference type="ARBA" id="ARBA00000312"/>
    </source>
</evidence>
<evidence type="ECO:0000256" key="16">
    <source>
        <dbReference type="ARBA" id="ARBA00029570"/>
    </source>
</evidence>
<dbReference type="InterPro" id="IPR003203">
    <property type="entry name" value="CobU/CobP"/>
</dbReference>
<dbReference type="SUPFAM" id="SSF52540">
    <property type="entry name" value="P-loop containing nucleoside triphosphate hydrolases"/>
    <property type="match status" value="1"/>
</dbReference>
<evidence type="ECO:0000256" key="3">
    <source>
        <dbReference type="ARBA" id="ARBA00001522"/>
    </source>
</evidence>
<keyword evidence="18" id="KW-0548">Nucleotidyltransferase</keyword>
<comment type="pathway">
    <text evidence="5">Cofactor biosynthesis; adenosylcobalamin biosynthesis; adenosylcobalamin from cob(II)yrinate a,c-diamide: step 6/7.</text>
</comment>
<keyword evidence="11" id="KW-0808">Transferase</keyword>
<dbReference type="GO" id="GO:0009236">
    <property type="term" value="P:cobalamin biosynthetic process"/>
    <property type="evidence" value="ECO:0007669"/>
    <property type="project" value="UniProtKB-KW"/>
</dbReference>
<evidence type="ECO:0000313" key="18">
    <source>
        <dbReference type="EMBL" id="HIQ69404.1"/>
    </source>
</evidence>
<gene>
    <name evidence="18" type="ORF">IAA67_03620</name>
</gene>
<evidence type="ECO:0000256" key="7">
    <source>
        <dbReference type="ARBA" id="ARBA00007490"/>
    </source>
</evidence>
<evidence type="ECO:0000256" key="9">
    <source>
        <dbReference type="ARBA" id="ARBA00012523"/>
    </source>
</evidence>
<comment type="pathway">
    <text evidence="6">Cofactor biosynthesis; adenosylcobalamin biosynthesis; adenosylcobalamin from cob(II)yrinate a,c-diamide: step 5/7.</text>
</comment>
<comment type="catalytic activity">
    <reaction evidence="1">
        <text>adenosylcob(III)inamide + ATP = adenosylcob(III)inamide phosphate + ADP + H(+)</text>
        <dbReference type="Rhea" id="RHEA:15769"/>
        <dbReference type="ChEBI" id="CHEBI:2480"/>
        <dbReference type="ChEBI" id="CHEBI:15378"/>
        <dbReference type="ChEBI" id="CHEBI:30616"/>
        <dbReference type="ChEBI" id="CHEBI:58502"/>
        <dbReference type="ChEBI" id="CHEBI:456216"/>
        <dbReference type="EC" id="2.7.1.156"/>
    </reaction>
</comment>
<dbReference type="Proteomes" id="UP000886874">
    <property type="component" value="Unassembled WGS sequence"/>
</dbReference>
<evidence type="ECO:0000256" key="17">
    <source>
        <dbReference type="ARBA" id="ARBA00030571"/>
    </source>
</evidence>
<evidence type="ECO:0000256" key="4">
    <source>
        <dbReference type="ARBA" id="ARBA00003889"/>
    </source>
</evidence>
<evidence type="ECO:0000313" key="19">
    <source>
        <dbReference type="Proteomes" id="UP000886874"/>
    </source>
</evidence>
<dbReference type="GO" id="GO:0005525">
    <property type="term" value="F:GTP binding"/>
    <property type="evidence" value="ECO:0007669"/>
    <property type="project" value="UniProtKB-KW"/>
</dbReference>
<comment type="catalytic activity">
    <reaction evidence="3">
        <text>adenosylcob(III)inamide + GTP = adenosylcob(III)inamide phosphate + GDP + H(+)</text>
        <dbReference type="Rhea" id="RHEA:15765"/>
        <dbReference type="ChEBI" id="CHEBI:2480"/>
        <dbReference type="ChEBI" id="CHEBI:15378"/>
        <dbReference type="ChEBI" id="CHEBI:37565"/>
        <dbReference type="ChEBI" id="CHEBI:58189"/>
        <dbReference type="ChEBI" id="CHEBI:58502"/>
        <dbReference type="EC" id="2.7.1.156"/>
    </reaction>
</comment>
<reference evidence="18" key="2">
    <citation type="journal article" date="2021" name="PeerJ">
        <title>Extensive microbial diversity within the chicken gut microbiome revealed by metagenomics and culture.</title>
        <authorList>
            <person name="Gilroy R."/>
            <person name="Ravi A."/>
            <person name="Getino M."/>
            <person name="Pursley I."/>
            <person name="Horton D.L."/>
            <person name="Alikhan N.F."/>
            <person name="Baker D."/>
            <person name="Gharbi K."/>
            <person name="Hall N."/>
            <person name="Watson M."/>
            <person name="Adriaenssens E.M."/>
            <person name="Foster-Nyarko E."/>
            <person name="Jarju S."/>
            <person name="Secka A."/>
            <person name="Antonio M."/>
            <person name="Oren A."/>
            <person name="Chaudhuri R.R."/>
            <person name="La Ragione R."/>
            <person name="Hildebrand F."/>
            <person name="Pallen M.J."/>
        </authorList>
    </citation>
    <scope>NUCLEOTIDE SEQUENCE</scope>
    <source>
        <strain evidence="18">ChiSjej2B20-13462</strain>
    </source>
</reference>
<comment type="function">
    <text evidence="4">Catalyzes ATP-dependent phosphorylation of adenosylcobinamide and addition of GMP to adenosylcobinamide phosphate.</text>
</comment>
<keyword evidence="10" id="KW-0169">Cobalamin biosynthesis</keyword>
<dbReference type="PANTHER" id="PTHR34848">
    <property type="match status" value="1"/>
</dbReference>
<sequence length="170" mass="18111">MVTLVTGGSASGKSAYAEGLVLESPARPRVYAAAMEPFGEEARRRIERHRQLRAGKGFETWELPRAADYGTIPAGCAALLECVTTLTANECFGPLGFDGAEDRIVAGVAAFCQRAADAVLVSGDLFTDGMTYPAETERYLQVLAGVNRRLAALADRVVEVCCGIPIVIKE</sequence>
<evidence type="ECO:0000256" key="11">
    <source>
        <dbReference type="ARBA" id="ARBA00022679"/>
    </source>
</evidence>
<dbReference type="EC" id="2.7.7.62" evidence="9"/>
<evidence type="ECO:0000256" key="6">
    <source>
        <dbReference type="ARBA" id="ARBA00005159"/>
    </source>
</evidence>
<evidence type="ECO:0000256" key="14">
    <source>
        <dbReference type="ARBA" id="ARBA00022840"/>
    </source>
</evidence>
<evidence type="ECO:0000256" key="5">
    <source>
        <dbReference type="ARBA" id="ARBA00004692"/>
    </source>
</evidence>
<name>A0A9D0Z5A4_9FIRM</name>
<evidence type="ECO:0000256" key="2">
    <source>
        <dbReference type="ARBA" id="ARBA00000711"/>
    </source>
</evidence>
<organism evidence="18 19">
    <name type="scientific">Candidatus Avoscillospira stercorigallinarum</name>
    <dbReference type="NCBI Taxonomy" id="2840708"/>
    <lineage>
        <taxon>Bacteria</taxon>
        <taxon>Bacillati</taxon>
        <taxon>Bacillota</taxon>
        <taxon>Clostridia</taxon>
        <taxon>Eubacteriales</taxon>
        <taxon>Oscillospiraceae</taxon>
        <taxon>Oscillospiraceae incertae sedis</taxon>
        <taxon>Candidatus Avoscillospira</taxon>
    </lineage>
</organism>
<evidence type="ECO:0000256" key="13">
    <source>
        <dbReference type="ARBA" id="ARBA00022777"/>
    </source>
</evidence>
<dbReference type="InterPro" id="IPR027417">
    <property type="entry name" value="P-loop_NTPase"/>
</dbReference>
<protein>
    <recommendedName>
        <fullName evidence="16">Adenosylcobinamide kinase</fullName>
        <ecNumber evidence="8">2.7.1.156</ecNumber>
        <ecNumber evidence="9">2.7.7.62</ecNumber>
    </recommendedName>
    <alternativeName>
        <fullName evidence="17">Adenosylcobinamide-phosphate guanylyltransferase</fullName>
    </alternativeName>
</protein>
<keyword evidence="12" id="KW-0547">Nucleotide-binding</keyword>
<evidence type="ECO:0000256" key="8">
    <source>
        <dbReference type="ARBA" id="ARBA00012016"/>
    </source>
</evidence>
<dbReference type="Gene3D" id="3.40.50.300">
    <property type="entry name" value="P-loop containing nucleotide triphosphate hydrolases"/>
    <property type="match status" value="1"/>
</dbReference>